<reference evidence="1 2" key="1">
    <citation type="journal article" date="2014" name="Genome Announc.">
        <title>Genome Sequence of the Sulfitobacter sp. Strain 2047-Infecting Lytic Phage {Phi}CB2047-B.</title>
        <authorList>
            <person name="Ankrah N.Y."/>
            <person name="Budinoff C.R."/>
            <person name="Wilson W.H."/>
            <person name="Wilhelm S.W."/>
            <person name="Buchan A."/>
        </authorList>
    </citation>
    <scope>NUCLEOTIDE SEQUENCE [LARGE SCALE GENOMIC DNA]</scope>
    <source>
        <strain evidence="2">phiCB2047-B</strain>
    </source>
</reference>
<dbReference type="EMBL" id="HQ317387">
    <property type="protein sequence ID" value="AGH07397.1"/>
    <property type="molecule type" value="Genomic_DNA"/>
</dbReference>
<proteinExistence type="predicted"/>
<accession>M4PMR8</accession>
<dbReference type="GeneID" id="15012410"/>
<sequence>MSEMEMFIGTAKRYVGPDIKVEDTDEFYELEQELGHSAIVKVGDELWCIDKLEDVDAYGFQTIIEPQSELMFIGYWYNGGGGIHEVSASAIKDYLKSKEEEE</sequence>
<name>M4PMR8_9CAUD</name>
<dbReference type="RefSeq" id="YP_007675813.1">
    <property type="nucleotide sequence ID" value="NC_020862.2"/>
</dbReference>
<keyword evidence="2" id="KW-1185">Reference proteome</keyword>
<dbReference type="OrthoDB" id="33170at10239"/>
<dbReference type="Proteomes" id="UP000207593">
    <property type="component" value="Segment"/>
</dbReference>
<gene>
    <name evidence="1" type="ORF">SUFG_00028</name>
</gene>
<dbReference type="KEGG" id="vg:15012410"/>
<evidence type="ECO:0000313" key="1">
    <source>
        <dbReference type="EMBL" id="AGH07397.1"/>
    </source>
</evidence>
<organism evidence="1 2">
    <name type="scientific">Sulfitobacter phage phiCB2047-B</name>
    <dbReference type="NCBI Taxonomy" id="754046"/>
    <lineage>
        <taxon>Viruses</taxon>
        <taxon>Duplodnaviria</taxon>
        <taxon>Heunggongvirae</taxon>
        <taxon>Uroviricota</taxon>
        <taxon>Caudoviricetes</taxon>
        <taxon>Schitoviridae</taxon>
        <taxon>Rhodovirinae</taxon>
        <taxon>Raunefjordenvirus</taxon>
        <taxon>Raunefjordenvirus CB2047B</taxon>
    </lineage>
</organism>
<protein>
    <submittedName>
        <fullName evidence="1">Uncharacterized protein</fullName>
    </submittedName>
</protein>
<evidence type="ECO:0000313" key="2">
    <source>
        <dbReference type="Proteomes" id="UP000207593"/>
    </source>
</evidence>